<dbReference type="PROSITE" id="PS51770">
    <property type="entry name" value="HOTDOG_ACOT"/>
    <property type="match status" value="1"/>
</dbReference>
<feature type="domain" description="HotDog ACOT-type" evidence="5">
    <location>
        <begin position="24"/>
        <end position="136"/>
    </location>
</feature>
<keyword evidence="2 3" id="KW-0378">Hydrolase</keyword>
<keyword evidence="1" id="KW-0719">Serine esterase</keyword>
<dbReference type="InterPro" id="IPR029069">
    <property type="entry name" value="HotDog_dom_sf"/>
</dbReference>
<evidence type="ECO:0000256" key="1">
    <source>
        <dbReference type="ARBA" id="ARBA00022487"/>
    </source>
</evidence>
<reference evidence="6" key="2">
    <citation type="submission" date="2025-08" db="UniProtKB">
        <authorList>
            <consortium name="Ensembl"/>
        </authorList>
    </citation>
    <scope>IDENTIFICATION</scope>
</reference>
<dbReference type="InterPro" id="IPR006683">
    <property type="entry name" value="Thioestr_dom"/>
</dbReference>
<dbReference type="GO" id="GO:0006637">
    <property type="term" value="P:acyl-CoA metabolic process"/>
    <property type="evidence" value="ECO:0007669"/>
    <property type="project" value="TreeGrafter"/>
</dbReference>
<protein>
    <submittedName>
        <fullName evidence="6">Acyl-CoA thioesterase 11</fullName>
    </submittedName>
</protein>
<dbReference type="InterPro" id="IPR033120">
    <property type="entry name" value="HOTDOG_ACOT"/>
</dbReference>
<evidence type="ECO:0000256" key="4">
    <source>
        <dbReference type="SAM" id="MobiDB-lite"/>
    </source>
</evidence>
<accession>A0A8C8XR63</accession>
<dbReference type="GO" id="GO:0005829">
    <property type="term" value="C:cytosol"/>
    <property type="evidence" value="ECO:0007669"/>
    <property type="project" value="TreeGrafter"/>
</dbReference>
<dbReference type="SUPFAM" id="SSF54637">
    <property type="entry name" value="Thioesterase/thiol ester dehydrase-isomerase"/>
    <property type="match status" value="1"/>
</dbReference>
<organism evidence="6 7">
    <name type="scientific">Panthera leo</name>
    <name type="common">Lion</name>
    <dbReference type="NCBI Taxonomy" id="9689"/>
    <lineage>
        <taxon>Eukaryota</taxon>
        <taxon>Metazoa</taxon>
        <taxon>Chordata</taxon>
        <taxon>Craniata</taxon>
        <taxon>Vertebrata</taxon>
        <taxon>Euteleostomi</taxon>
        <taxon>Mammalia</taxon>
        <taxon>Eutheria</taxon>
        <taxon>Laurasiatheria</taxon>
        <taxon>Carnivora</taxon>
        <taxon>Feliformia</taxon>
        <taxon>Felidae</taxon>
        <taxon>Pantherinae</taxon>
        <taxon>Panthera</taxon>
    </lineage>
</organism>
<dbReference type="Gene3D" id="3.10.129.10">
    <property type="entry name" value="Hotdog Thioesterase"/>
    <property type="match status" value="1"/>
</dbReference>
<gene>
    <name evidence="6" type="primary">ACOT11</name>
</gene>
<dbReference type="GeneTree" id="ENSGT00940000156460"/>
<evidence type="ECO:0000259" key="5">
    <source>
        <dbReference type="PROSITE" id="PS51770"/>
    </source>
</evidence>
<reference evidence="6" key="1">
    <citation type="journal article" date="2019" name="bioRxiv">
        <title>Long live the king: chromosome-level assembly of the lion (Panthera leo) using linked-read, Hi-C, and long read data.</title>
        <authorList>
            <person name="Armstrong E.E."/>
            <person name="Taylor R.W."/>
            <person name="Miller D.E."/>
            <person name="Kaelin C."/>
            <person name="Barsh G."/>
            <person name="Hadly E.A."/>
            <person name="Petrov D."/>
        </authorList>
    </citation>
    <scope>NUCLEOTIDE SEQUENCE [LARGE SCALE GENOMIC DNA]</scope>
</reference>
<evidence type="ECO:0000313" key="7">
    <source>
        <dbReference type="Proteomes" id="UP000694399"/>
    </source>
</evidence>
<sequence>MSRKSASHAEKDDGAMAGGEGYRNPTEVQMSQLVLPCHTNQRGELSVGQLLKWIDTTACLSAERHAGCPCVTASMDDIYFEHTISVGQVVNIKAKVNRAFNSSMEVGIQVASEDLCSEKQWNVCKALATFVAHRELSKVKLKQTTPQTEEEKTEHSVAAERRRMRLLYADTIKDLLANCVIQDGERPWVGRAAGMLHVLCPRPPVGRGRKGVSLERPLTVLMALSLQSLLQGRVFLGLLLSSREP</sequence>
<evidence type="ECO:0000256" key="2">
    <source>
        <dbReference type="ARBA" id="ARBA00022801"/>
    </source>
</evidence>
<dbReference type="AlphaFoldDB" id="A0A8C8XR63"/>
<feature type="region of interest" description="Disordered" evidence="4">
    <location>
        <begin position="1"/>
        <end position="22"/>
    </location>
</feature>
<dbReference type="InterPro" id="IPR040170">
    <property type="entry name" value="Cytosol_ACT"/>
</dbReference>
<dbReference type="FunFam" id="3.10.129.10:FF:000020">
    <property type="entry name" value="Acyl-coenzyme A thioesterase 11"/>
    <property type="match status" value="1"/>
</dbReference>
<evidence type="ECO:0000256" key="3">
    <source>
        <dbReference type="PROSITE-ProRule" id="PRU01106"/>
    </source>
</evidence>
<proteinExistence type="predicted"/>
<dbReference type="Proteomes" id="UP000694399">
    <property type="component" value="Chromosome C2"/>
</dbReference>
<dbReference type="Pfam" id="PF03061">
    <property type="entry name" value="4HBT"/>
    <property type="match status" value="1"/>
</dbReference>
<name>A0A8C8XR63_PANLE</name>
<dbReference type="PANTHER" id="PTHR11049:SF1">
    <property type="entry name" value="ACYL-COENZYME A THIOESTERASE 11"/>
    <property type="match status" value="1"/>
</dbReference>
<dbReference type="Ensembl" id="ENSPLOT00000022724.1">
    <property type="protein sequence ID" value="ENSPLOP00000020558.1"/>
    <property type="gene ID" value="ENSPLOG00000014930.1"/>
</dbReference>
<reference evidence="6" key="3">
    <citation type="submission" date="2025-09" db="UniProtKB">
        <authorList>
            <consortium name="Ensembl"/>
        </authorList>
    </citation>
    <scope>IDENTIFICATION</scope>
</reference>
<evidence type="ECO:0000313" key="6">
    <source>
        <dbReference type="Ensembl" id="ENSPLOP00000020558.1"/>
    </source>
</evidence>
<dbReference type="CDD" id="cd03442">
    <property type="entry name" value="BFIT_BACH"/>
    <property type="match status" value="1"/>
</dbReference>
<dbReference type="GO" id="GO:0052689">
    <property type="term" value="F:carboxylic ester hydrolase activity"/>
    <property type="evidence" value="ECO:0007669"/>
    <property type="project" value="UniProtKB-KW"/>
</dbReference>
<dbReference type="PANTHER" id="PTHR11049">
    <property type="entry name" value="ACYL COENZYME A THIOESTER HYDROLASE"/>
    <property type="match status" value="1"/>
</dbReference>
<dbReference type="GO" id="GO:0052816">
    <property type="term" value="F:long-chain fatty acyl-CoA hydrolase activity"/>
    <property type="evidence" value="ECO:0007669"/>
    <property type="project" value="TreeGrafter"/>
</dbReference>
<keyword evidence="7" id="KW-1185">Reference proteome</keyword>